<gene>
    <name evidence="1" type="ORF">N473_18440</name>
</gene>
<accession>A0A167KJJ6</accession>
<organism evidence="1 2">
    <name type="scientific">Pseudoalteromonas luteoviolacea CPMOR-1</name>
    <dbReference type="NCBI Taxonomy" id="1365248"/>
    <lineage>
        <taxon>Bacteria</taxon>
        <taxon>Pseudomonadati</taxon>
        <taxon>Pseudomonadota</taxon>
        <taxon>Gammaproteobacteria</taxon>
        <taxon>Alteromonadales</taxon>
        <taxon>Pseudoalteromonadaceae</taxon>
        <taxon>Pseudoalteromonas</taxon>
    </lineage>
</organism>
<evidence type="ECO:0000313" key="2">
    <source>
        <dbReference type="Proteomes" id="UP000076486"/>
    </source>
</evidence>
<evidence type="ECO:0000313" key="1">
    <source>
        <dbReference type="EMBL" id="KZN62895.1"/>
    </source>
</evidence>
<sequence>MQQLGIYEQLITQVVEQNLNREQFYIGERQLETSEAQACF</sequence>
<dbReference type="AlphaFoldDB" id="A0A167KJJ6"/>
<dbReference type="RefSeq" id="WP_269202343.1">
    <property type="nucleotide sequence ID" value="NZ_AUYC01000030.1"/>
</dbReference>
<dbReference type="EMBL" id="AUYC01000030">
    <property type="protein sequence ID" value="KZN62895.1"/>
    <property type="molecule type" value="Genomic_DNA"/>
</dbReference>
<name>A0A167KJJ6_9GAMM</name>
<comment type="caution">
    <text evidence="1">The sequence shown here is derived from an EMBL/GenBank/DDBJ whole genome shotgun (WGS) entry which is preliminary data.</text>
</comment>
<reference evidence="1 2" key="1">
    <citation type="submission" date="2013-07" db="EMBL/GenBank/DDBJ databases">
        <title>Comparative Genomic and Metabolomic Analysis of Twelve Strains of Pseudoalteromonas luteoviolacea.</title>
        <authorList>
            <person name="Vynne N.G."/>
            <person name="Mansson M."/>
            <person name="Gram L."/>
        </authorList>
    </citation>
    <scope>NUCLEOTIDE SEQUENCE [LARGE SCALE GENOMIC DNA]</scope>
    <source>
        <strain evidence="1 2">CPMOR-1</strain>
    </source>
</reference>
<proteinExistence type="predicted"/>
<protein>
    <submittedName>
        <fullName evidence="1">Uncharacterized protein</fullName>
    </submittedName>
</protein>
<dbReference type="PATRIC" id="fig|1365248.3.peg.2747"/>
<dbReference type="Proteomes" id="UP000076486">
    <property type="component" value="Unassembled WGS sequence"/>
</dbReference>